<keyword evidence="2" id="KW-0472">Membrane</keyword>
<dbReference type="Proteomes" id="UP001230951">
    <property type="component" value="Unassembled WGS sequence"/>
</dbReference>
<sequence>MSGRHSGRVGQRPGISALPNTLKLAARLAPRQLNDEISLAKLELKGKGKQLGIAGAFVGVALIFLSLLVIALVVAAILGLATVMPPWLAALVVAAAFLVIILIGALIAFRAFKGAMPLVPEKTIRGIKHDLGIVKEGTAFDASVLDPSSEAYKAAEAAKAAAAEKAKAEKAAKAEAHKAEQPPAPSEAELLRRLEQRREHLADVRDQLGVELDVKTQGKVLRDVAGQKLDDGRRFAADRIADFSEKVPAGLPERLAARWKELLVFAASATVAAVGLRKLFKK</sequence>
<dbReference type="Proteomes" id="UP001242995">
    <property type="component" value="Unassembled WGS sequence"/>
</dbReference>
<gene>
    <name evidence="3" type="ORF">J2S90_002331</name>
    <name evidence="4" type="ORF">J2S93_001919</name>
</gene>
<reference evidence="3 5" key="1">
    <citation type="submission" date="2023-07" db="EMBL/GenBank/DDBJ databases">
        <title>Sorghum-associated microbial communities from plants grown in Nebraska, USA.</title>
        <authorList>
            <person name="Schachtman D."/>
        </authorList>
    </citation>
    <scope>NUCLEOTIDE SEQUENCE</scope>
    <source>
        <strain evidence="3">DS1006</strain>
        <strain evidence="4 5">DS1016</strain>
    </source>
</reference>
<dbReference type="Pfam" id="PF07332">
    <property type="entry name" value="Phage_holin_3_6"/>
    <property type="match status" value="1"/>
</dbReference>
<feature type="transmembrane region" description="Helical" evidence="2">
    <location>
        <begin position="51"/>
        <end position="81"/>
    </location>
</feature>
<dbReference type="InterPro" id="IPR009937">
    <property type="entry name" value="Phage_holin_3_6"/>
</dbReference>
<organism evidence="3 6">
    <name type="scientific">Arthrobacter bambusae</name>
    <dbReference type="NCBI Taxonomy" id="1338426"/>
    <lineage>
        <taxon>Bacteria</taxon>
        <taxon>Bacillati</taxon>
        <taxon>Actinomycetota</taxon>
        <taxon>Actinomycetes</taxon>
        <taxon>Micrococcales</taxon>
        <taxon>Micrococcaceae</taxon>
        <taxon>Arthrobacter</taxon>
    </lineage>
</organism>
<proteinExistence type="predicted"/>
<comment type="caution">
    <text evidence="3">The sequence shown here is derived from an EMBL/GenBank/DDBJ whole genome shotgun (WGS) entry which is preliminary data.</text>
</comment>
<evidence type="ECO:0000313" key="6">
    <source>
        <dbReference type="Proteomes" id="UP001242995"/>
    </source>
</evidence>
<dbReference type="EMBL" id="JAUSTF010000003">
    <property type="protein sequence ID" value="MDQ0180497.1"/>
    <property type="molecule type" value="Genomic_DNA"/>
</dbReference>
<keyword evidence="5" id="KW-1185">Reference proteome</keyword>
<protein>
    <submittedName>
        <fullName evidence="3">Membrane protein YqjE</fullName>
    </submittedName>
</protein>
<dbReference type="RefSeq" id="WP_306961390.1">
    <property type="nucleotide sequence ID" value="NZ_JAUSRG010000005.1"/>
</dbReference>
<dbReference type="AlphaFoldDB" id="A0AAW8DIJ3"/>
<evidence type="ECO:0000313" key="4">
    <source>
        <dbReference type="EMBL" id="MDQ0180497.1"/>
    </source>
</evidence>
<keyword evidence="2" id="KW-0812">Transmembrane</keyword>
<keyword evidence="1" id="KW-0175">Coiled coil</keyword>
<keyword evidence="2" id="KW-1133">Transmembrane helix</keyword>
<evidence type="ECO:0000313" key="5">
    <source>
        <dbReference type="Proteomes" id="UP001230951"/>
    </source>
</evidence>
<evidence type="ECO:0000313" key="3">
    <source>
        <dbReference type="EMBL" id="MDP9905365.1"/>
    </source>
</evidence>
<feature type="coiled-coil region" evidence="1">
    <location>
        <begin position="160"/>
        <end position="211"/>
    </location>
</feature>
<name>A0AAW8DIJ3_9MICC</name>
<dbReference type="EMBL" id="JAUSRG010000005">
    <property type="protein sequence ID" value="MDP9905365.1"/>
    <property type="molecule type" value="Genomic_DNA"/>
</dbReference>
<evidence type="ECO:0000256" key="2">
    <source>
        <dbReference type="SAM" id="Phobius"/>
    </source>
</evidence>
<feature type="transmembrane region" description="Helical" evidence="2">
    <location>
        <begin position="87"/>
        <end position="109"/>
    </location>
</feature>
<accession>A0AAW8DIJ3</accession>
<evidence type="ECO:0000256" key="1">
    <source>
        <dbReference type="SAM" id="Coils"/>
    </source>
</evidence>